<name>A0A0W0ZWU1_9GAMM</name>
<dbReference type="AlphaFoldDB" id="A0A0W0ZWU1"/>
<dbReference type="EMBL" id="LNZA01000001">
    <property type="protein sequence ID" value="KTD73550.1"/>
    <property type="molecule type" value="Genomic_DNA"/>
</dbReference>
<gene>
    <name evidence="2" type="ORF">Ltuc_1397</name>
</gene>
<feature type="signal peptide" evidence="1">
    <location>
        <begin position="1"/>
        <end position="22"/>
    </location>
</feature>
<reference evidence="2 3" key="1">
    <citation type="submission" date="2015-11" db="EMBL/GenBank/DDBJ databases">
        <title>Genomic analysis of 38 Legionella species identifies large and diverse effector repertoires.</title>
        <authorList>
            <person name="Burstein D."/>
            <person name="Amaro F."/>
            <person name="Zusman T."/>
            <person name="Lifshitz Z."/>
            <person name="Cohen O."/>
            <person name="Gilbert J.A."/>
            <person name="Pupko T."/>
            <person name="Shuman H.A."/>
            <person name="Segal G."/>
        </authorList>
    </citation>
    <scope>NUCLEOTIDE SEQUENCE [LARGE SCALE GENOMIC DNA]</scope>
    <source>
        <strain evidence="2 3">ATCC 49180</strain>
    </source>
</reference>
<keyword evidence="3" id="KW-1185">Reference proteome</keyword>
<keyword evidence="1" id="KW-0732">Signal</keyword>
<sequence length="181" mass="20426">MYKKDFAVIFITSSLIATPLFASDFFHHFAVDPTKKISTALKEKAQFKSKNGVKHFVDFSGTWVGNCTGYEGTDTVAIENSDSEFIINDKIYHIGSLETESRSDKEATFFFHNLLEWNADYSSLIFSFSSIGHFHGQDLSMKNFGYGTMTISLKNDQLILEGSSQNSNAENDTIFCSYNRQ</sequence>
<evidence type="ECO:0000313" key="2">
    <source>
        <dbReference type="EMBL" id="KTD73550.1"/>
    </source>
</evidence>
<protein>
    <submittedName>
        <fullName evidence="2">Uncharacterized protein</fullName>
    </submittedName>
</protein>
<evidence type="ECO:0000256" key="1">
    <source>
        <dbReference type="SAM" id="SignalP"/>
    </source>
</evidence>
<dbReference type="RefSeq" id="WP_058520576.1">
    <property type="nucleotide sequence ID" value="NZ_CAAAIP010000001.1"/>
</dbReference>
<dbReference type="PATRIC" id="fig|40335.7.peg.1487"/>
<evidence type="ECO:0000313" key="3">
    <source>
        <dbReference type="Proteomes" id="UP000054693"/>
    </source>
</evidence>
<organism evidence="2 3">
    <name type="scientific">Legionella tucsonensis</name>
    <dbReference type="NCBI Taxonomy" id="40335"/>
    <lineage>
        <taxon>Bacteria</taxon>
        <taxon>Pseudomonadati</taxon>
        <taxon>Pseudomonadota</taxon>
        <taxon>Gammaproteobacteria</taxon>
        <taxon>Legionellales</taxon>
        <taxon>Legionellaceae</taxon>
        <taxon>Legionella</taxon>
    </lineage>
</organism>
<dbReference type="OrthoDB" id="5643761at2"/>
<feature type="chain" id="PRO_5006919145" evidence="1">
    <location>
        <begin position="23"/>
        <end position="181"/>
    </location>
</feature>
<accession>A0A0W0ZWU1</accession>
<dbReference type="Proteomes" id="UP000054693">
    <property type="component" value="Unassembled WGS sequence"/>
</dbReference>
<comment type="caution">
    <text evidence="2">The sequence shown here is derived from an EMBL/GenBank/DDBJ whole genome shotgun (WGS) entry which is preliminary data.</text>
</comment>
<proteinExistence type="predicted"/>